<proteinExistence type="predicted"/>
<protein>
    <submittedName>
        <fullName evidence="1">Putative secreted protein</fullName>
    </submittedName>
</protein>
<accession>A0A6M2DAL9</accession>
<dbReference type="EMBL" id="GHWJ01010399">
    <property type="protein sequence ID" value="NOV43136.1"/>
    <property type="molecule type" value="Transcribed_RNA"/>
</dbReference>
<name>A0A6M2DAL9_RHIMP</name>
<sequence length="85" mass="9328">MAARRAAKATAPLTPAKMLLSGRKCLSSGFLFLFLARCVCGCVKTTAIAVPVSKRSNLAYFNAMDVCCVVLRLKCATLRHHWHFL</sequence>
<organism evidence="1">
    <name type="scientific">Rhipicephalus microplus</name>
    <name type="common">Cattle tick</name>
    <name type="synonym">Boophilus microplus</name>
    <dbReference type="NCBI Taxonomy" id="6941"/>
    <lineage>
        <taxon>Eukaryota</taxon>
        <taxon>Metazoa</taxon>
        <taxon>Ecdysozoa</taxon>
        <taxon>Arthropoda</taxon>
        <taxon>Chelicerata</taxon>
        <taxon>Arachnida</taxon>
        <taxon>Acari</taxon>
        <taxon>Parasitiformes</taxon>
        <taxon>Ixodida</taxon>
        <taxon>Ixodoidea</taxon>
        <taxon>Ixodidae</taxon>
        <taxon>Rhipicephalinae</taxon>
        <taxon>Rhipicephalus</taxon>
        <taxon>Boophilus</taxon>
    </lineage>
</organism>
<reference evidence="1" key="1">
    <citation type="submission" date="2019-09" db="EMBL/GenBank/DDBJ databases">
        <title>Organ-specific transcriptomic study of the physiology of the cattle tick, Rhipicephalus microplus.</title>
        <authorList>
            <person name="Tirloni L."/>
            <person name="Braz G."/>
            <person name="Gandara A.C.P."/>
            <person name="Sabadin G.A."/>
            <person name="da Silva R.M."/>
            <person name="Guizzo M.G."/>
            <person name="Machado J.A."/>
            <person name="Costa E.P."/>
            <person name="Gomes H.F."/>
            <person name="Moraes J."/>
            <person name="Mota M.B.S."/>
            <person name="Mesquita R.D."/>
            <person name="Alvarenga P.H."/>
            <person name="Alves F."/>
            <person name="Seixas A."/>
            <person name="da Fonseca R.N."/>
            <person name="Fogaca A."/>
            <person name="Logullo C."/>
            <person name="Tanaka A."/>
            <person name="Daffre S."/>
            <person name="Termignoni C."/>
            <person name="Vaz I.S.Jr."/>
            <person name="Oliveira P.L."/>
            <person name="Ribeiro J.M."/>
        </authorList>
    </citation>
    <scope>NUCLEOTIDE SEQUENCE</scope>
    <source>
        <strain evidence="1">Porto Alegre</strain>
    </source>
</reference>
<evidence type="ECO:0000313" key="1">
    <source>
        <dbReference type="EMBL" id="NOV43136.1"/>
    </source>
</evidence>
<dbReference type="AlphaFoldDB" id="A0A6M2DAL9"/>